<evidence type="ECO:0000313" key="10">
    <source>
        <dbReference type="EMBL" id="AEU38250.1"/>
    </source>
</evidence>
<evidence type="ECO:0000256" key="6">
    <source>
        <dbReference type="PROSITE-ProRule" id="PRU00169"/>
    </source>
</evidence>
<evidence type="ECO:0000259" key="9">
    <source>
        <dbReference type="PROSITE" id="PS51755"/>
    </source>
</evidence>
<dbReference type="GO" id="GO:0005829">
    <property type="term" value="C:cytosol"/>
    <property type="evidence" value="ECO:0007669"/>
    <property type="project" value="TreeGrafter"/>
</dbReference>
<keyword evidence="3" id="KW-0805">Transcription regulation</keyword>
<dbReference type="RefSeq" id="WP_014267121.1">
    <property type="nucleotide sequence ID" value="NC_016631.1"/>
</dbReference>
<dbReference type="InterPro" id="IPR001789">
    <property type="entry name" value="Sig_transdc_resp-reg_receiver"/>
</dbReference>
<dbReference type="SMART" id="SM00862">
    <property type="entry name" value="Trans_reg_C"/>
    <property type="match status" value="1"/>
</dbReference>
<evidence type="ECO:0000256" key="5">
    <source>
        <dbReference type="ARBA" id="ARBA00023163"/>
    </source>
</evidence>
<feature type="DNA-binding region" description="OmpR/PhoB-type" evidence="7">
    <location>
        <begin position="144"/>
        <end position="243"/>
    </location>
</feature>
<dbReference type="SMART" id="SM00448">
    <property type="entry name" value="REC"/>
    <property type="match status" value="1"/>
</dbReference>
<dbReference type="KEGG" id="gma:AciX8_3967"/>
<gene>
    <name evidence="10" type="ordered locus">AciX8_3967</name>
</gene>
<feature type="domain" description="OmpR/PhoB-type" evidence="9">
    <location>
        <begin position="144"/>
        <end position="243"/>
    </location>
</feature>
<dbReference type="EMBL" id="CP003130">
    <property type="protein sequence ID" value="AEU38250.1"/>
    <property type="molecule type" value="Genomic_DNA"/>
</dbReference>
<name>G8NP51_GRAMM</name>
<dbReference type="PROSITE" id="PS50110">
    <property type="entry name" value="RESPONSE_REGULATORY"/>
    <property type="match status" value="1"/>
</dbReference>
<organism evidence="10 11">
    <name type="scientific">Granulicella mallensis (strain ATCC BAA-1857 / DSM 23137 / MP5ACTX8)</name>
    <dbReference type="NCBI Taxonomy" id="682795"/>
    <lineage>
        <taxon>Bacteria</taxon>
        <taxon>Pseudomonadati</taxon>
        <taxon>Acidobacteriota</taxon>
        <taxon>Terriglobia</taxon>
        <taxon>Terriglobales</taxon>
        <taxon>Acidobacteriaceae</taxon>
        <taxon>Granulicella</taxon>
    </lineage>
</organism>
<keyword evidence="2" id="KW-0902">Two-component regulatory system</keyword>
<dbReference type="PANTHER" id="PTHR48111:SF50">
    <property type="entry name" value="KDP OPERON TRANSCRIPTIONAL REGULATORY PROTEIN KDPE"/>
    <property type="match status" value="1"/>
</dbReference>
<evidence type="ECO:0000256" key="3">
    <source>
        <dbReference type="ARBA" id="ARBA00023015"/>
    </source>
</evidence>
<dbReference type="Gene3D" id="3.40.50.2300">
    <property type="match status" value="1"/>
</dbReference>
<reference evidence="10 11" key="1">
    <citation type="submission" date="2011-11" db="EMBL/GenBank/DDBJ databases">
        <title>Complete sequence of Granulicella mallensis MP5ACTX8.</title>
        <authorList>
            <consortium name="US DOE Joint Genome Institute"/>
            <person name="Lucas S."/>
            <person name="Copeland A."/>
            <person name="Lapidus A."/>
            <person name="Cheng J.-F."/>
            <person name="Goodwin L."/>
            <person name="Pitluck S."/>
            <person name="Peters L."/>
            <person name="Lu M."/>
            <person name="Detter J.C."/>
            <person name="Han C."/>
            <person name="Tapia R."/>
            <person name="Land M."/>
            <person name="Hauser L."/>
            <person name="Kyrpides N."/>
            <person name="Ivanova N."/>
            <person name="Mikhailova N."/>
            <person name="Pagani I."/>
            <person name="Rawat S."/>
            <person name="Mannisto M."/>
            <person name="Haggblom M."/>
            <person name="Woyke T."/>
        </authorList>
    </citation>
    <scope>NUCLEOTIDE SEQUENCE [LARGE SCALE GENOMIC DNA]</scope>
    <source>
        <strain evidence="11">ATCC BAA-1857 / DSM 23137 / MP5ACTX8</strain>
    </source>
</reference>
<evidence type="ECO:0000259" key="8">
    <source>
        <dbReference type="PROSITE" id="PS50110"/>
    </source>
</evidence>
<dbReference type="eggNOG" id="COG0745">
    <property type="taxonomic scope" value="Bacteria"/>
</dbReference>
<dbReference type="CDD" id="cd00383">
    <property type="entry name" value="trans_reg_C"/>
    <property type="match status" value="1"/>
</dbReference>
<dbReference type="HOGENOM" id="CLU_000445_30_8_0"/>
<evidence type="ECO:0000313" key="11">
    <source>
        <dbReference type="Proteomes" id="UP000007113"/>
    </source>
</evidence>
<dbReference type="InterPro" id="IPR011006">
    <property type="entry name" value="CheY-like_superfamily"/>
</dbReference>
<accession>G8NP51</accession>
<protein>
    <submittedName>
        <fullName evidence="10">Two component transcriptional regulator, winged helix family</fullName>
    </submittedName>
</protein>
<dbReference type="Proteomes" id="UP000007113">
    <property type="component" value="Chromosome"/>
</dbReference>
<dbReference type="GO" id="GO:0000156">
    <property type="term" value="F:phosphorelay response regulator activity"/>
    <property type="evidence" value="ECO:0007669"/>
    <property type="project" value="TreeGrafter"/>
</dbReference>
<keyword evidence="5" id="KW-0804">Transcription</keyword>
<dbReference type="CDD" id="cd17574">
    <property type="entry name" value="REC_OmpR"/>
    <property type="match status" value="1"/>
</dbReference>
<dbReference type="AlphaFoldDB" id="G8NP51"/>
<evidence type="ECO:0000256" key="4">
    <source>
        <dbReference type="ARBA" id="ARBA00023125"/>
    </source>
</evidence>
<dbReference type="STRING" id="682795.AciX8_3967"/>
<evidence type="ECO:0000256" key="7">
    <source>
        <dbReference type="PROSITE-ProRule" id="PRU01091"/>
    </source>
</evidence>
<proteinExistence type="predicted"/>
<dbReference type="Pfam" id="PF00072">
    <property type="entry name" value="Response_reg"/>
    <property type="match status" value="1"/>
</dbReference>
<dbReference type="PROSITE" id="PS51755">
    <property type="entry name" value="OMPR_PHOB"/>
    <property type="match status" value="1"/>
</dbReference>
<dbReference type="GO" id="GO:0006355">
    <property type="term" value="P:regulation of DNA-templated transcription"/>
    <property type="evidence" value="ECO:0007669"/>
    <property type="project" value="InterPro"/>
</dbReference>
<dbReference type="GO" id="GO:0032993">
    <property type="term" value="C:protein-DNA complex"/>
    <property type="evidence" value="ECO:0007669"/>
    <property type="project" value="TreeGrafter"/>
</dbReference>
<evidence type="ECO:0000256" key="2">
    <source>
        <dbReference type="ARBA" id="ARBA00023012"/>
    </source>
</evidence>
<keyword evidence="11" id="KW-1185">Reference proteome</keyword>
<dbReference type="Pfam" id="PF00486">
    <property type="entry name" value="Trans_reg_C"/>
    <property type="match status" value="1"/>
</dbReference>
<dbReference type="Gene3D" id="6.10.250.690">
    <property type="match status" value="1"/>
</dbReference>
<dbReference type="Gene3D" id="1.10.10.10">
    <property type="entry name" value="Winged helix-like DNA-binding domain superfamily/Winged helix DNA-binding domain"/>
    <property type="match status" value="1"/>
</dbReference>
<dbReference type="GO" id="GO:0000976">
    <property type="term" value="F:transcription cis-regulatory region binding"/>
    <property type="evidence" value="ECO:0007669"/>
    <property type="project" value="TreeGrafter"/>
</dbReference>
<dbReference type="PANTHER" id="PTHR48111">
    <property type="entry name" value="REGULATOR OF RPOS"/>
    <property type="match status" value="1"/>
</dbReference>
<feature type="modified residue" description="4-aspartylphosphate" evidence="6">
    <location>
        <position position="63"/>
    </location>
</feature>
<dbReference type="InterPro" id="IPR001867">
    <property type="entry name" value="OmpR/PhoB-type_DNA-bd"/>
</dbReference>
<evidence type="ECO:0000256" key="1">
    <source>
        <dbReference type="ARBA" id="ARBA00022553"/>
    </source>
</evidence>
<sequence length="251" mass="28414">MMDQESHASLQHKKILVIDDEPSITRALRASFLANGYDVRTAHDGIAGLHVLEDWGPDLVVTDLAMPDMDGIEICRQVRSKSSIPIILLSVRDDTESKIRALDAGADDYVTKPFSIDELLARVRTALRRLELVRRLTAQSPPGEEILRAGEFTVNTLNRQVTVQGREVRLTPREFELLLFFLRNADRVITHSAIIKSIWGPHSTHQPEYLRVLVSALRKKIEPDPLHPCFLLTDPWVGYRLTPTEEDPSQL</sequence>
<keyword evidence="1 6" id="KW-0597">Phosphoprotein</keyword>
<keyword evidence="4 7" id="KW-0238">DNA-binding</keyword>
<dbReference type="InterPro" id="IPR036388">
    <property type="entry name" value="WH-like_DNA-bd_sf"/>
</dbReference>
<dbReference type="InterPro" id="IPR039420">
    <property type="entry name" value="WalR-like"/>
</dbReference>
<feature type="domain" description="Response regulatory" evidence="8">
    <location>
        <begin position="14"/>
        <end position="127"/>
    </location>
</feature>
<dbReference type="FunFam" id="3.40.50.2300:FF:000001">
    <property type="entry name" value="DNA-binding response regulator PhoB"/>
    <property type="match status" value="1"/>
</dbReference>
<dbReference type="SUPFAM" id="SSF52172">
    <property type="entry name" value="CheY-like"/>
    <property type="match status" value="1"/>
</dbReference>